<feature type="compositionally biased region" description="Acidic residues" evidence="9">
    <location>
        <begin position="374"/>
        <end position="398"/>
    </location>
</feature>
<dbReference type="PANTHER" id="PTHR31983">
    <property type="entry name" value="ENDO-1,3(4)-BETA-GLUCANASE 1"/>
    <property type="match status" value="1"/>
</dbReference>
<evidence type="ECO:0000256" key="1">
    <source>
        <dbReference type="ARBA" id="ARBA00000382"/>
    </source>
</evidence>
<dbReference type="InterPro" id="IPR040720">
    <property type="entry name" value="GH81_C"/>
</dbReference>
<evidence type="ECO:0000256" key="9">
    <source>
        <dbReference type="SAM" id="MobiDB-lite"/>
    </source>
</evidence>
<dbReference type="GO" id="GO:0042973">
    <property type="term" value="F:glucan endo-1,3-beta-D-glucosidase activity"/>
    <property type="evidence" value="ECO:0007669"/>
    <property type="project" value="UniProtKB-EC"/>
</dbReference>
<evidence type="ECO:0000313" key="11">
    <source>
        <dbReference type="EMBL" id="KAG5178337.1"/>
    </source>
</evidence>
<sequence>MLAKMARIALIAEEMGRHEDAMAVSLRLTEAAQVWLNGTASAPLLYDYRWGGIVSCGCNFDKKVKGYCNNEVSADGCPGLSDVGHNFGLGFYNDHHFHFGYHIYAAAVAAKFHPDWAMKYFEHVLLLVRDIANPSPSDPFFPLFRHKDWYLGSSWALGIATLGGVPYANGRNEESSSEAVNAYDAVALYGHQMAKVFARAGDMARANTASHVRDTGRMLSAMEIRSAQVYWHVKAPGTPGSGRIYPEGYKGKVVGMLWSALAQMQTWFGSEAWKVFGIQMLPITGVSERLLEKEWVKQMLPDFKESCWDPINPISMCVEQGWSMLVNVAQAITGEWRLARDGILDLPDSAFEGAGGNGHSRSNMLWFISTQRTDEEDAAEEEEVGAGEYGDDDGATGP</sequence>
<dbReference type="GO" id="GO:0071555">
    <property type="term" value="P:cell wall organization"/>
    <property type="evidence" value="ECO:0007669"/>
    <property type="project" value="UniProtKB-KW"/>
</dbReference>
<dbReference type="InterPro" id="IPR005200">
    <property type="entry name" value="Endo-beta-glucanase"/>
</dbReference>
<feature type="region of interest" description="Disordered" evidence="9">
    <location>
        <begin position="371"/>
        <end position="398"/>
    </location>
</feature>
<dbReference type="Pfam" id="PF17652">
    <property type="entry name" value="Glyco_hydro81C"/>
    <property type="match status" value="1"/>
</dbReference>
<dbReference type="PANTHER" id="PTHR31983:SF0">
    <property type="entry name" value="GLUCAN ENDO-1,3-BETA-D-GLUCOSIDASE 2"/>
    <property type="match status" value="1"/>
</dbReference>
<dbReference type="Proteomes" id="UP000664859">
    <property type="component" value="Unassembled WGS sequence"/>
</dbReference>
<comment type="catalytic activity">
    <reaction evidence="1">
        <text>Hydrolysis of (1-&gt;3)-beta-D-glucosidic linkages in (1-&gt;3)-beta-D-glucans.</text>
        <dbReference type="EC" id="3.2.1.39"/>
    </reaction>
</comment>
<evidence type="ECO:0000259" key="10">
    <source>
        <dbReference type="Pfam" id="PF17652"/>
    </source>
</evidence>
<proteinExistence type="inferred from homology"/>
<organism evidence="11 12">
    <name type="scientific">Tribonema minus</name>
    <dbReference type="NCBI Taxonomy" id="303371"/>
    <lineage>
        <taxon>Eukaryota</taxon>
        <taxon>Sar</taxon>
        <taxon>Stramenopiles</taxon>
        <taxon>Ochrophyta</taxon>
        <taxon>PX clade</taxon>
        <taxon>Xanthophyceae</taxon>
        <taxon>Tribonematales</taxon>
        <taxon>Tribonemataceae</taxon>
        <taxon>Tribonema</taxon>
    </lineage>
</organism>
<keyword evidence="7" id="KW-0961">Cell wall biogenesis/degradation</keyword>
<reference evidence="11" key="1">
    <citation type="submission" date="2021-02" db="EMBL/GenBank/DDBJ databases">
        <title>First Annotated Genome of the Yellow-green Alga Tribonema minus.</title>
        <authorList>
            <person name="Mahan K.M."/>
        </authorList>
    </citation>
    <scope>NUCLEOTIDE SEQUENCE</scope>
    <source>
        <strain evidence="11">UTEX B ZZ1240</strain>
    </source>
</reference>
<name>A0A835YN05_9STRA</name>
<dbReference type="PROSITE" id="PS52008">
    <property type="entry name" value="GH81"/>
    <property type="match status" value="1"/>
</dbReference>
<evidence type="ECO:0000256" key="4">
    <source>
        <dbReference type="ARBA" id="ARBA00022801"/>
    </source>
</evidence>
<dbReference type="AlphaFoldDB" id="A0A835YN05"/>
<evidence type="ECO:0000256" key="5">
    <source>
        <dbReference type="ARBA" id="ARBA00023277"/>
    </source>
</evidence>
<comment type="caution">
    <text evidence="11">The sequence shown here is derived from an EMBL/GenBank/DDBJ whole genome shotgun (WGS) entry which is preliminary data.</text>
</comment>
<evidence type="ECO:0000256" key="7">
    <source>
        <dbReference type="ARBA" id="ARBA00023316"/>
    </source>
</evidence>
<evidence type="ECO:0000256" key="8">
    <source>
        <dbReference type="ARBA" id="ARBA00023326"/>
    </source>
</evidence>
<keyword evidence="12" id="KW-1185">Reference proteome</keyword>
<evidence type="ECO:0000256" key="3">
    <source>
        <dbReference type="ARBA" id="ARBA00012780"/>
    </source>
</evidence>
<dbReference type="EC" id="3.2.1.39" evidence="3"/>
<comment type="similarity">
    <text evidence="2">Belongs to the glycosyl hydrolase 81 family.</text>
</comment>
<evidence type="ECO:0000256" key="2">
    <source>
        <dbReference type="ARBA" id="ARBA00010730"/>
    </source>
</evidence>
<keyword evidence="5" id="KW-0119">Carbohydrate metabolism</keyword>
<dbReference type="EMBL" id="JAFCMP010000516">
    <property type="protein sequence ID" value="KAG5178337.1"/>
    <property type="molecule type" value="Genomic_DNA"/>
</dbReference>
<dbReference type="OrthoDB" id="4473401at2759"/>
<accession>A0A835YN05</accession>
<evidence type="ECO:0000256" key="6">
    <source>
        <dbReference type="ARBA" id="ARBA00023295"/>
    </source>
</evidence>
<gene>
    <name evidence="11" type="ORF">JKP88DRAFT_188690</name>
</gene>
<feature type="domain" description="Glycosyl hydrolase family 81 C-terminal" evidence="10">
    <location>
        <begin position="1"/>
        <end position="334"/>
    </location>
</feature>
<evidence type="ECO:0000313" key="12">
    <source>
        <dbReference type="Proteomes" id="UP000664859"/>
    </source>
</evidence>
<protein>
    <recommendedName>
        <fullName evidence="3">glucan endo-1,3-beta-D-glucosidase</fullName>
        <ecNumber evidence="3">3.2.1.39</ecNumber>
    </recommendedName>
</protein>
<keyword evidence="6" id="KW-0326">Glycosidase</keyword>
<dbReference type="GO" id="GO:0052861">
    <property type="term" value="F:endo-1,3(4)-beta-glucanase activity"/>
    <property type="evidence" value="ECO:0007669"/>
    <property type="project" value="InterPro"/>
</dbReference>
<keyword evidence="4" id="KW-0378">Hydrolase</keyword>
<dbReference type="GO" id="GO:0000272">
    <property type="term" value="P:polysaccharide catabolic process"/>
    <property type="evidence" value="ECO:0007669"/>
    <property type="project" value="UniProtKB-KW"/>
</dbReference>
<keyword evidence="8" id="KW-0624">Polysaccharide degradation</keyword>